<evidence type="ECO:0000256" key="5">
    <source>
        <dbReference type="RuleBase" id="RU361277"/>
    </source>
</evidence>
<evidence type="ECO:0000259" key="6">
    <source>
        <dbReference type="SMART" id="SM00829"/>
    </source>
</evidence>
<dbReference type="InterPro" id="IPR036291">
    <property type="entry name" value="NAD(P)-bd_dom_sf"/>
</dbReference>
<dbReference type="RefSeq" id="WP_109323394.1">
    <property type="nucleotide sequence ID" value="NZ_CP029346.1"/>
</dbReference>
<evidence type="ECO:0000256" key="1">
    <source>
        <dbReference type="ARBA" id="ARBA00001947"/>
    </source>
</evidence>
<comment type="similarity">
    <text evidence="5">Belongs to the zinc-containing alcohol dehydrogenase family.</text>
</comment>
<evidence type="ECO:0000256" key="4">
    <source>
        <dbReference type="ARBA" id="ARBA00023002"/>
    </source>
</evidence>
<gene>
    <name evidence="7" type="primary">yahK</name>
    <name evidence="7" type="ORF">HME7025_01878</name>
</gene>
<dbReference type="InterPro" id="IPR047109">
    <property type="entry name" value="CAD-like"/>
</dbReference>
<sequence>MNSVKSYGAINKDSAIAPMPIERRDLGAHDVSIDILYCGVCHSDIHMARSEWGPSVYPIVPGHEIVGIVKAVGSAVTQFKVGQTAGVGVFVDSCRTCPSCQGGQEQYCDNNFTPTYNGYERDGKTPTFGGYSSNIVVDEKYTLHIPFTDHLDQVAPLLCAGITTYSPLKFAGVGKGHKVAVLGLGGLGHMGVKFAVAMGAEVTMLSTSPSKEADAKRLGAHHFVLSIDKEQMKKLSNQFDFILNTVAAHHDMNAFLNLLKLEGKMLIVGIPPEDHRIAAASLISKRRSIIGSNIGGIAETQEMLNYCAEHNILSDIELIPMNQINEAYERIIKSDVKYRFVIDMKTI</sequence>
<reference evidence="8" key="1">
    <citation type="submission" date="2018-05" db="EMBL/GenBank/DDBJ databases">
        <title>Pseudarcicella sp. HME7025 Genome sequencing and assembly.</title>
        <authorList>
            <person name="Kim H."/>
            <person name="Kang H."/>
            <person name="Joh K."/>
        </authorList>
    </citation>
    <scope>NUCLEOTIDE SEQUENCE [LARGE SCALE GENOMIC DNA]</scope>
    <source>
        <strain evidence="8">HME7025</strain>
    </source>
</reference>
<dbReference type="SUPFAM" id="SSF50129">
    <property type="entry name" value="GroES-like"/>
    <property type="match status" value="1"/>
</dbReference>
<dbReference type="InterPro" id="IPR011032">
    <property type="entry name" value="GroES-like_sf"/>
</dbReference>
<evidence type="ECO:0000256" key="2">
    <source>
        <dbReference type="ARBA" id="ARBA00022723"/>
    </source>
</evidence>
<dbReference type="InterPro" id="IPR013149">
    <property type="entry name" value="ADH-like_C"/>
</dbReference>
<organism evidence="7 8">
    <name type="scientific">Aquirufa nivalisilvae</name>
    <dbReference type="NCBI Taxonomy" id="2516557"/>
    <lineage>
        <taxon>Bacteria</taxon>
        <taxon>Pseudomonadati</taxon>
        <taxon>Bacteroidota</taxon>
        <taxon>Cytophagia</taxon>
        <taxon>Cytophagales</taxon>
        <taxon>Flectobacillaceae</taxon>
        <taxon>Aquirufa</taxon>
    </lineage>
</organism>
<dbReference type="AlphaFoldDB" id="A0A2S2DWF4"/>
<dbReference type="GO" id="GO:0008106">
    <property type="term" value="F:alcohol dehydrogenase (NADP+) activity"/>
    <property type="evidence" value="ECO:0007669"/>
    <property type="project" value="UniProtKB-ARBA"/>
</dbReference>
<protein>
    <submittedName>
        <fullName evidence="7">NADP-dependent alcohol dehydrogenase</fullName>
        <ecNumber evidence="7">1.-.-.-</ecNumber>
    </submittedName>
</protein>
<evidence type="ECO:0000313" key="7">
    <source>
        <dbReference type="EMBL" id="AWL09728.1"/>
    </source>
</evidence>
<keyword evidence="3 5" id="KW-0862">Zinc</keyword>
<dbReference type="GO" id="GO:0008270">
    <property type="term" value="F:zinc ion binding"/>
    <property type="evidence" value="ECO:0007669"/>
    <property type="project" value="InterPro"/>
</dbReference>
<evidence type="ECO:0000256" key="3">
    <source>
        <dbReference type="ARBA" id="ARBA00022833"/>
    </source>
</evidence>
<dbReference type="Gene3D" id="3.90.180.10">
    <property type="entry name" value="Medium-chain alcohol dehydrogenases, catalytic domain"/>
    <property type="match status" value="1"/>
</dbReference>
<dbReference type="SUPFAM" id="SSF51735">
    <property type="entry name" value="NAD(P)-binding Rossmann-fold domains"/>
    <property type="match status" value="1"/>
</dbReference>
<dbReference type="FunFam" id="3.40.50.720:FF:000022">
    <property type="entry name" value="Cinnamyl alcohol dehydrogenase"/>
    <property type="match status" value="1"/>
</dbReference>
<keyword evidence="4 7" id="KW-0560">Oxidoreductase</keyword>
<dbReference type="SMART" id="SM00829">
    <property type="entry name" value="PKS_ER"/>
    <property type="match status" value="1"/>
</dbReference>
<dbReference type="Gene3D" id="3.40.50.720">
    <property type="entry name" value="NAD(P)-binding Rossmann-like Domain"/>
    <property type="match status" value="1"/>
</dbReference>
<dbReference type="PROSITE" id="PS00059">
    <property type="entry name" value="ADH_ZINC"/>
    <property type="match status" value="1"/>
</dbReference>
<feature type="domain" description="Enoyl reductase (ER)" evidence="6">
    <location>
        <begin position="9"/>
        <end position="342"/>
    </location>
</feature>
<dbReference type="InterPro" id="IPR013154">
    <property type="entry name" value="ADH-like_N"/>
</dbReference>
<keyword evidence="2 5" id="KW-0479">Metal-binding</keyword>
<dbReference type="EC" id="1.-.-.-" evidence="7"/>
<dbReference type="InterPro" id="IPR020843">
    <property type="entry name" value="ER"/>
</dbReference>
<dbReference type="EMBL" id="CP029346">
    <property type="protein sequence ID" value="AWL09728.1"/>
    <property type="molecule type" value="Genomic_DNA"/>
</dbReference>
<dbReference type="OrthoDB" id="9806940at2"/>
<comment type="cofactor">
    <cofactor evidence="1 5">
        <name>Zn(2+)</name>
        <dbReference type="ChEBI" id="CHEBI:29105"/>
    </cofactor>
</comment>
<keyword evidence="8" id="KW-1185">Reference proteome</keyword>
<dbReference type="PANTHER" id="PTHR42683">
    <property type="entry name" value="ALDEHYDE REDUCTASE"/>
    <property type="match status" value="1"/>
</dbReference>
<dbReference type="Pfam" id="PF08240">
    <property type="entry name" value="ADH_N"/>
    <property type="match status" value="1"/>
</dbReference>
<accession>A0A2S2DWF4</accession>
<dbReference type="CDD" id="cd05283">
    <property type="entry name" value="CAD1"/>
    <property type="match status" value="1"/>
</dbReference>
<name>A0A2S2DWF4_9BACT</name>
<evidence type="ECO:0000313" key="8">
    <source>
        <dbReference type="Proteomes" id="UP000245468"/>
    </source>
</evidence>
<dbReference type="KEGG" id="psez:HME7025_01878"/>
<proteinExistence type="inferred from homology"/>
<dbReference type="Proteomes" id="UP000245468">
    <property type="component" value="Chromosome"/>
</dbReference>
<dbReference type="InterPro" id="IPR002328">
    <property type="entry name" value="ADH_Zn_CS"/>
</dbReference>
<dbReference type="Pfam" id="PF00107">
    <property type="entry name" value="ADH_zinc_N"/>
    <property type="match status" value="1"/>
</dbReference>